<proteinExistence type="predicted"/>
<sequence>MYVCTHQKQDSLDLYMYIPATPYILTLSTRSIWLAPLLSRAWNGAMPCLAWTVALDALPLEQRRSSGVKSGDRIECSGFENVPSKYTMSDLISPVVRRTTVPQWIASPGMAHL</sequence>
<comment type="caution">
    <text evidence="1">The sequence shown here is derived from an EMBL/GenBank/DDBJ whole genome shotgun (WGS) entry which is preliminary data.</text>
</comment>
<evidence type="ECO:0000313" key="2">
    <source>
        <dbReference type="Proteomes" id="UP000244073"/>
    </source>
</evidence>
<dbReference type="EMBL" id="MSFN02000004">
    <property type="protein sequence ID" value="PTU20796.1"/>
    <property type="molecule type" value="Genomic_DNA"/>
</dbReference>
<accession>A0A2T5LWY2</accession>
<evidence type="ECO:0000313" key="1">
    <source>
        <dbReference type="EMBL" id="PTU20796.1"/>
    </source>
</evidence>
<protein>
    <submittedName>
        <fullName evidence="1">Uncharacterized protein</fullName>
    </submittedName>
</protein>
<gene>
    <name evidence="1" type="ORF">P175DRAFT_0233149</name>
</gene>
<dbReference type="Proteomes" id="UP000244073">
    <property type="component" value="Unassembled WGS sequence"/>
</dbReference>
<dbReference type="AlphaFoldDB" id="A0A2T5LWY2"/>
<dbReference type="RefSeq" id="XP_040752188.1">
    <property type="nucleotide sequence ID" value="XM_040892655.1"/>
</dbReference>
<dbReference type="GeneID" id="63809537"/>
<dbReference type="VEuPathDB" id="FungiDB:P175DRAFT_0233149"/>
<reference evidence="1 2" key="1">
    <citation type="journal article" date="2018" name="Proc. Natl. Acad. Sci. U.S.A.">
        <title>Linking secondary metabolites to gene clusters through genome sequencing of six diverse Aspergillus species.</title>
        <authorList>
            <person name="Kaerboelling I."/>
            <person name="Vesth T.C."/>
            <person name="Frisvad J.C."/>
            <person name="Nybo J.L."/>
            <person name="Theobald S."/>
            <person name="Kuo A."/>
            <person name="Bowyer P."/>
            <person name="Matsuda Y."/>
            <person name="Mondo S."/>
            <person name="Lyhne E.K."/>
            <person name="Kogle M.E."/>
            <person name="Clum A."/>
            <person name="Lipzen A."/>
            <person name="Salamov A."/>
            <person name="Ngan C.Y."/>
            <person name="Daum C."/>
            <person name="Chiniquy J."/>
            <person name="Barry K."/>
            <person name="LaButti K."/>
            <person name="Haridas S."/>
            <person name="Simmons B.A."/>
            <person name="Magnuson J.K."/>
            <person name="Mortensen U.H."/>
            <person name="Larsen T.O."/>
            <person name="Grigoriev I.V."/>
            <person name="Baker S.E."/>
            <person name="Andersen M.R."/>
        </authorList>
    </citation>
    <scope>NUCLEOTIDE SEQUENCE [LARGE SCALE GENOMIC DNA]</scope>
    <source>
        <strain evidence="1 2">IBT 24754</strain>
    </source>
</reference>
<name>A0A2T5LWY2_9EURO</name>
<organism evidence="1 2">
    <name type="scientific">Aspergillus ochraceoroseus IBT 24754</name>
    <dbReference type="NCBI Taxonomy" id="1392256"/>
    <lineage>
        <taxon>Eukaryota</taxon>
        <taxon>Fungi</taxon>
        <taxon>Dikarya</taxon>
        <taxon>Ascomycota</taxon>
        <taxon>Pezizomycotina</taxon>
        <taxon>Eurotiomycetes</taxon>
        <taxon>Eurotiomycetidae</taxon>
        <taxon>Eurotiales</taxon>
        <taxon>Aspergillaceae</taxon>
        <taxon>Aspergillus</taxon>
        <taxon>Aspergillus subgen. Nidulantes</taxon>
    </lineage>
</organism>